<keyword evidence="2" id="KW-0479">Metal-binding</keyword>
<feature type="domain" description="Rieske" evidence="6">
    <location>
        <begin position="394"/>
        <end position="477"/>
    </location>
</feature>
<keyword evidence="5" id="KW-0812">Transmembrane</keyword>
<evidence type="ECO:0000313" key="7">
    <source>
        <dbReference type="EMBL" id="MCU6763360.1"/>
    </source>
</evidence>
<sequence length="477" mass="53543">MESVWSKTCSISKRESLKRDIQTEIAVIGAGMAGILTAYYLQKAGKKVVVLEAARIASGQTRNTTAKITSLHGMIYRELTDSLGEERARLYGQANEEAVAEYKRLIEEQKISCDFEEQDAYIYSESRKDMEQEALAAENLGLPAQLITDLKLPVPFQAAVRFSHQAQFHPLKFIKEISESLTIYENSMAKEVEDHVVKTDEGSVRADQIIFACHFPFINFPGMYFAKMHQERSYVIALEQAGHINGMAIGQGEHPYSFRNYKQLLFVGGENHRTGENTEGGRYHALKMRAKEWFPESREAACWSAQDCMTGDHVPYIGQYAAGKPDWYVATGFGKWGMTHSMVSALLLRDLILGKENPYAEVFDPGRFSMENIPEMAGEGGQAVKGLVRRIFQIPDETVKELEADHGGIVELDGEKAGVYKDKEGNVYAVDIRCPHMGCQLEWNPDEKSWDCPCHGSRFDYQGNLISNPAQEGIAHE</sequence>
<organism evidence="7 8">
    <name type="scientific">Brotonthovivens ammoniilytica</name>
    <dbReference type="NCBI Taxonomy" id="2981725"/>
    <lineage>
        <taxon>Bacteria</taxon>
        <taxon>Bacillati</taxon>
        <taxon>Bacillota</taxon>
        <taxon>Clostridia</taxon>
        <taxon>Lachnospirales</taxon>
        <taxon>Lachnospiraceae</taxon>
        <taxon>Brotonthovivens</taxon>
    </lineage>
</organism>
<dbReference type="InterPro" id="IPR036922">
    <property type="entry name" value="Rieske_2Fe-2S_sf"/>
</dbReference>
<dbReference type="SUPFAM" id="SSF51971">
    <property type="entry name" value="Nucleotide-binding domain"/>
    <property type="match status" value="1"/>
</dbReference>
<evidence type="ECO:0000313" key="8">
    <source>
        <dbReference type="Proteomes" id="UP001652442"/>
    </source>
</evidence>
<keyword evidence="3" id="KW-0408">Iron</keyword>
<dbReference type="SUPFAM" id="SSF50022">
    <property type="entry name" value="ISP domain"/>
    <property type="match status" value="1"/>
</dbReference>
<comment type="caution">
    <text evidence="7">The sequence shown here is derived from an EMBL/GenBank/DDBJ whole genome shotgun (WGS) entry which is preliminary data.</text>
</comment>
<evidence type="ECO:0000256" key="1">
    <source>
        <dbReference type="ARBA" id="ARBA00022714"/>
    </source>
</evidence>
<keyword evidence="5" id="KW-1133">Transmembrane helix</keyword>
<dbReference type="Pfam" id="PF01266">
    <property type="entry name" value="DAO"/>
    <property type="match status" value="1"/>
</dbReference>
<dbReference type="InterPro" id="IPR036188">
    <property type="entry name" value="FAD/NAD-bd_sf"/>
</dbReference>
<dbReference type="Gene3D" id="3.50.50.60">
    <property type="entry name" value="FAD/NAD(P)-binding domain"/>
    <property type="match status" value="1"/>
</dbReference>
<dbReference type="InterPro" id="IPR006076">
    <property type="entry name" value="FAD-dep_OxRdtase"/>
</dbReference>
<reference evidence="7 8" key="1">
    <citation type="journal article" date="2021" name="ISME Commun">
        <title>Automated analysis of genomic sequences facilitates high-throughput and comprehensive description of bacteria.</title>
        <authorList>
            <person name="Hitch T.C.A."/>
        </authorList>
    </citation>
    <scope>NUCLEOTIDE SEQUENCE [LARGE SCALE GENOMIC DNA]</scope>
    <source>
        <strain evidence="7 8">Sanger_109</strain>
    </source>
</reference>
<dbReference type="RefSeq" id="WP_158425995.1">
    <property type="nucleotide sequence ID" value="NZ_JAOQJQ010000006.1"/>
</dbReference>
<evidence type="ECO:0000256" key="2">
    <source>
        <dbReference type="ARBA" id="ARBA00022723"/>
    </source>
</evidence>
<evidence type="ECO:0000256" key="3">
    <source>
        <dbReference type="ARBA" id="ARBA00023004"/>
    </source>
</evidence>
<protein>
    <submittedName>
        <fullName evidence="7">FAD-dependent oxidoreductase</fullName>
    </submittedName>
</protein>
<keyword evidence="8" id="KW-1185">Reference proteome</keyword>
<dbReference type="Pfam" id="PF00355">
    <property type="entry name" value="Rieske"/>
    <property type="match status" value="1"/>
</dbReference>
<feature type="transmembrane region" description="Helical" evidence="5">
    <location>
        <begin position="21"/>
        <end position="41"/>
    </location>
</feature>
<evidence type="ECO:0000256" key="4">
    <source>
        <dbReference type="ARBA" id="ARBA00023014"/>
    </source>
</evidence>
<keyword evidence="4" id="KW-0411">Iron-sulfur</keyword>
<name>A0ABT2TMB5_9FIRM</name>
<dbReference type="PANTHER" id="PTHR13847:SF274">
    <property type="entry name" value="RIESKE 2FE-2S IRON-SULFUR PROTEIN YHFW-RELATED"/>
    <property type="match status" value="1"/>
</dbReference>
<dbReference type="PANTHER" id="PTHR13847">
    <property type="entry name" value="SARCOSINE DEHYDROGENASE-RELATED"/>
    <property type="match status" value="1"/>
</dbReference>
<evidence type="ECO:0000259" key="6">
    <source>
        <dbReference type="PROSITE" id="PS51296"/>
    </source>
</evidence>
<dbReference type="PROSITE" id="PS51296">
    <property type="entry name" value="RIESKE"/>
    <property type="match status" value="1"/>
</dbReference>
<gene>
    <name evidence="7" type="ORF">OCV88_13680</name>
</gene>
<dbReference type="Gene3D" id="2.102.10.10">
    <property type="entry name" value="Rieske [2Fe-2S] iron-sulphur domain"/>
    <property type="match status" value="1"/>
</dbReference>
<dbReference type="EMBL" id="JAOQJQ010000006">
    <property type="protein sequence ID" value="MCU6763360.1"/>
    <property type="molecule type" value="Genomic_DNA"/>
</dbReference>
<dbReference type="Proteomes" id="UP001652442">
    <property type="component" value="Unassembled WGS sequence"/>
</dbReference>
<dbReference type="Gene3D" id="3.30.9.10">
    <property type="entry name" value="D-Amino Acid Oxidase, subunit A, domain 2"/>
    <property type="match status" value="1"/>
</dbReference>
<evidence type="ECO:0000256" key="5">
    <source>
        <dbReference type="SAM" id="Phobius"/>
    </source>
</evidence>
<accession>A0ABT2TMB5</accession>
<keyword evidence="1" id="KW-0001">2Fe-2S</keyword>
<dbReference type="InterPro" id="IPR017941">
    <property type="entry name" value="Rieske_2Fe-2S"/>
</dbReference>
<keyword evidence="5" id="KW-0472">Membrane</keyword>
<proteinExistence type="predicted"/>